<evidence type="ECO:0000256" key="2">
    <source>
        <dbReference type="SAM" id="Phobius"/>
    </source>
</evidence>
<keyword evidence="1" id="KW-0175">Coiled coil</keyword>
<proteinExistence type="predicted"/>
<accession>A0A2M8EV22</accession>
<dbReference type="AlphaFoldDB" id="A0A2M8EV22"/>
<protein>
    <submittedName>
        <fullName evidence="3">Uncharacterized protein</fullName>
    </submittedName>
</protein>
<keyword evidence="2" id="KW-0812">Transmembrane</keyword>
<feature type="coiled-coil region" evidence="1">
    <location>
        <begin position="171"/>
        <end position="206"/>
    </location>
</feature>
<reference evidence="4" key="1">
    <citation type="submission" date="2017-09" db="EMBL/GenBank/DDBJ databases">
        <title>Depth-based differentiation of microbial function through sediment-hosted aquifers and enrichment of novel symbionts in the deep terrestrial subsurface.</title>
        <authorList>
            <person name="Probst A.J."/>
            <person name="Ladd B."/>
            <person name="Jarett J.K."/>
            <person name="Geller-Mcgrath D.E."/>
            <person name="Sieber C.M.K."/>
            <person name="Emerson J.B."/>
            <person name="Anantharaman K."/>
            <person name="Thomas B.C."/>
            <person name="Malmstrom R."/>
            <person name="Stieglmeier M."/>
            <person name="Klingl A."/>
            <person name="Woyke T."/>
            <person name="Ryan C.M."/>
            <person name="Banfield J.F."/>
        </authorList>
    </citation>
    <scope>NUCLEOTIDE SEQUENCE [LARGE SCALE GENOMIC DNA]</scope>
</reference>
<evidence type="ECO:0000313" key="4">
    <source>
        <dbReference type="Proteomes" id="UP000230885"/>
    </source>
</evidence>
<evidence type="ECO:0000256" key="1">
    <source>
        <dbReference type="SAM" id="Coils"/>
    </source>
</evidence>
<comment type="caution">
    <text evidence="3">The sequence shown here is derived from an EMBL/GenBank/DDBJ whole genome shotgun (WGS) entry which is preliminary data.</text>
</comment>
<feature type="transmembrane region" description="Helical" evidence="2">
    <location>
        <begin position="109"/>
        <end position="126"/>
    </location>
</feature>
<name>A0A2M8EV22_9BACT</name>
<dbReference type="EMBL" id="PFSE01000026">
    <property type="protein sequence ID" value="PJC28964.1"/>
    <property type="molecule type" value="Genomic_DNA"/>
</dbReference>
<sequence>MRLNKIGLFQSAAKNFLLFFVFFFVFLTSTNNIAFAQAERPLEVKYISVPGATTPASTTVGLPNYIKYVFNFFIFTSGFIALGALVYASFRYVTSAGRPEAMKDAKDQILAAILGMLILLSSWLILSQINPELVMLRLGRLKPIIPPQFSGILLCKKQVSVADYFDSRQRAEELSKQFEKANTETAKSLEEQINKIKEDLDKWYKEINDECYLVIGKGNLPDEWYDKIKKDTGQVYFIATKYTVQEGGQSKEKTKEYGIFLVNKGVTYDVYQWIELENNNEGVYVSSVKIASISSIIPYTILKEEEVENRDVITYEEVNYNQGVEDKKTQTFNSARSKTWQDLDFSPRSLAIKATNKTIVVLSTGEETQGIVKNGYVFTKDDPNLLKYYWITNISPTKCKIAEIIRGGCPAAKKIAITYGQIY</sequence>
<gene>
    <name evidence="3" type="ORF">CO053_01865</name>
</gene>
<feature type="transmembrane region" description="Helical" evidence="2">
    <location>
        <begin position="68"/>
        <end position="88"/>
    </location>
</feature>
<keyword evidence="2" id="KW-0472">Membrane</keyword>
<dbReference type="Proteomes" id="UP000230885">
    <property type="component" value="Unassembled WGS sequence"/>
</dbReference>
<organism evidence="3 4">
    <name type="scientific">Candidatus Shapirobacteria bacterium CG_4_9_14_0_2_um_filter_40_11</name>
    <dbReference type="NCBI Taxonomy" id="1974876"/>
    <lineage>
        <taxon>Bacteria</taxon>
        <taxon>Candidatus Shapironibacteriota</taxon>
    </lineage>
</organism>
<evidence type="ECO:0000313" key="3">
    <source>
        <dbReference type="EMBL" id="PJC28964.1"/>
    </source>
</evidence>
<keyword evidence="2" id="KW-1133">Transmembrane helix</keyword>